<dbReference type="GO" id="GO:0006098">
    <property type="term" value="P:pentose-phosphate shunt"/>
    <property type="evidence" value="ECO:0007669"/>
    <property type="project" value="UniProtKB-UniRule"/>
</dbReference>
<dbReference type="RefSeq" id="WP_183399074.1">
    <property type="nucleotide sequence ID" value="NZ_JACIDS010000003.1"/>
</dbReference>
<evidence type="ECO:0000256" key="1">
    <source>
        <dbReference type="ARBA" id="ARBA00001782"/>
    </source>
</evidence>
<dbReference type="InterPro" id="IPR013785">
    <property type="entry name" value="Aldolase_TIM"/>
</dbReference>
<dbReference type="CDD" id="cd00429">
    <property type="entry name" value="RPE"/>
    <property type="match status" value="1"/>
</dbReference>
<comment type="caution">
    <text evidence="15">The sequence shown here is derived from an EMBL/GenBank/DDBJ whole genome shotgun (WGS) entry which is preliminary data.</text>
</comment>
<feature type="binding site" evidence="14">
    <location>
        <position position="181"/>
    </location>
    <ligand>
        <name>substrate</name>
    </ligand>
</feature>
<evidence type="ECO:0000256" key="13">
    <source>
        <dbReference type="PIRSR" id="PIRSR001461-2"/>
    </source>
</evidence>
<dbReference type="NCBIfam" id="NF004076">
    <property type="entry name" value="PRK05581.1-4"/>
    <property type="match status" value="1"/>
</dbReference>
<reference evidence="15 16" key="1">
    <citation type="submission" date="2020-08" db="EMBL/GenBank/DDBJ databases">
        <title>Genomic Encyclopedia of Type Strains, Phase IV (KMG-IV): sequencing the most valuable type-strain genomes for metagenomic binning, comparative biology and taxonomic classification.</title>
        <authorList>
            <person name="Goeker M."/>
        </authorList>
    </citation>
    <scope>NUCLEOTIDE SEQUENCE [LARGE SCALE GENOMIC DNA]</scope>
    <source>
        <strain evidence="15 16">DSM 25966</strain>
    </source>
</reference>
<dbReference type="SUPFAM" id="SSF51366">
    <property type="entry name" value="Ribulose-phoshate binding barrel"/>
    <property type="match status" value="1"/>
</dbReference>
<feature type="binding site" evidence="10 14">
    <location>
        <begin position="148"/>
        <end position="151"/>
    </location>
    <ligand>
        <name>substrate</name>
    </ligand>
</feature>
<evidence type="ECO:0000256" key="5">
    <source>
        <dbReference type="ARBA" id="ARBA00001954"/>
    </source>
</evidence>
<evidence type="ECO:0000256" key="10">
    <source>
        <dbReference type="HAMAP-Rule" id="MF_02227"/>
    </source>
</evidence>
<evidence type="ECO:0000256" key="4">
    <source>
        <dbReference type="ARBA" id="ARBA00001947"/>
    </source>
</evidence>
<comment type="cofactor">
    <cofactor evidence="4">
        <name>Zn(2+)</name>
        <dbReference type="ChEBI" id="CHEBI:29105"/>
    </cofactor>
</comment>
<feature type="binding site" evidence="10 13">
    <location>
        <position position="41"/>
    </location>
    <ligand>
        <name>a divalent metal cation</name>
        <dbReference type="ChEBI" id="CHEBI:60240"/>
    </ligand>
</feature>
<dbReference type="InterPro" id="IPR000056">
    <property type="entry name" value="Ribul_P_3_epim-like"/>
</dbReference>
<keyword evidence="13" id="KW-0862">Zinc</keyword>
<comment type="catalytic activity">
    <reaction evidence="1 10 11">
        <text>D-ribulose 5-phosphate = D-xylulose 5-phosphate</text>
        <dbReference type="Rhea" id="RHEA:13677"/>
        <dbReference type="ChEBI" id="CHEBI:57737"/>
        <dbReference type="ChEBI" id="CHEBI:58121"/>
        <dbReference type="EC" id="5.1.3.1"/>
    </reaction>
</comment>
<dbReference type="PROSITE" id="PS01086">
    <property type="entry name" value="RIBUL_P_3_EPIMER_2"/>
    <property type="match status" value="1"/>
</dbReference>
<dbReference type="GO" id="GO:0005737">
    <property type="term" value="C:cytoplasm"/>
    <property type="evidence" value="ECO:0007669"/>
    <property type="project" value="UniProtKB-ARBA"/>
</dbReference>
<comment type="pathway">
    <text evidence="10">Carbohydrate degradation.</text>
</comment>
<keyword evidence="10 11" id="KW-0119">Carbohydrate metabolism</keyword>
<organism evidence="15 16">
    <name type="scientific">Kaistia hirudinis</name>
    <dbReference type="NCBI Taxonomy" id="1293440"/>
    <lineage>
        <taxon>Bacteria</taxon>
        <taxon>Pseudomonadati</taxon>
        <taxon>Pseudomonadota</taxon>
        <taxon>Alphaproteobacteria</taxon>
        <taxon>Hyphomicrobiales</taxon>
        <taxon>Kaistiaceae</taxon>
        <taxon>Kaistia</taxon>
    </lineage>
</organism>
<evidence type="ECO:0000313" key="15">
    <source>
        <dbReference type="EMBL" id="MBB3931434.1"/>
    </source>
</evidence>
<evidence type="ECO:0000256" key="8">
    <source>
        <dbReference type="ARBA" id="ARBA00022723"/>
    </source>
</evidence>
<dbReference type="PROSITE" id="PS01085">
    <property type="entry name" value="RIBUL_P_3_EPIMER_1"/>
    <property type="match status" value="1"/>
</dbReference>
<feature type="binding site" evidence="10 14">
    <location>
        <begin position="201"/>
        <end position="202"/>
    </location>
    <ligand>
        <name>substrate</name>
    </ligand>
</feature>
<name>A0A840APW8_9HYPH</name>
<proteinExistence type="inferred from homology"/>
<dbReference type="GO" id="GO:0046872">
    <property type="term" value="F:metal ion binding"/>
    <property type="evidence" value="ECO:0007669"/>
    <property type="project" value="UniProtKB-UniRule"/>
</dbReference>
<dbReference type="AlphaFoldDB" id="A0A840APW8"/>
<feature type="active site" description="Proton acceptor" evidence="10 12">
    <location>
        <position position="41"/>
    </location>
</feature>
<keyword evidence="9 10" id="KW-0413">Isomerase</keyword>
<comment type="cofactor">
    <cofactor evidence="3">
        <name>Co(2+)</name>
        <dbReference type="ChEBI" id="CHEBI:48828"/>
    </cofactor>
</comment>
<evidence type="ECO:0000256" key="12">
    <source>
        <dbReference type="PIRSR" id="PIRSR001461-1"/>
    </source>
</evidence>
<evidence type="ECO:0000256" key="2">
    <source>
        <dbReference type="ARBA" id="ARBA00001936"/>
    </source>
</evidence>
<feature type="binding site" evidence="10 14">
    <location>
        <position position="14"/>
    </location>
    <ligand>
        <name>substrate</name>
    </ligand>
</feature>
<comment type="similarity">
    <text evidence="6 10 11">Belongs to the ribulose-phosphate 3-epimerase family.</text>
</comment>
<evidence type="ECO:0000256" key="11">
    <source>
        <dbReference type="PIRNR" id="PIRNR001461"/>
    </source>
</evidence>
<dbReference type="NCBIfam" id="TIGR01163">
    <property type="entry name" value="rpe"/>
    <property type="match status" value="1"/>
</dbReference>
<keyword evidence="16" id="KW-1185">Reference proteome</keyword>
<evidence type="ECO:0000256" key="6">
    <source>
        <dbReference type="ARBA" id="ARBA00009541"/>
    </source>
</evidence>
<evidence type="ECO:0000256" key="7">
    <source>
        <dbReference type="ARBA" id="ARBA00013188"/>
    </source>
</evidence>
<feature type="binding site" evidence="10 13">
    <location>
        <position position="179"/>
    </location>
    <ligand>
        <name>a divalent metal cation</name>
        <dbReference type="ChEBI" id="CHEBI:60240"/>
    </ligand>
</feature>
<dbReference type="PANTHER" id="PTHR11749">
    <property type="entry name" value="RIBULOSE-5-PHOSPHATE-3-EPIMERASE"/>
    <property type="match status" value="1"/>
</dbReference>
<comment type="cofactor">
    <cofactor evidence="2">
        <name>Mn(2+)</name>
        <dbReference type="ChEBI" id="CHEBI:29035"/>
    </cofactor>
</comment>
<gene>
    <name evidence="10" type="primary">rpe</name>
    <name evidence="15" type="ORF">GGR25_002484</name>
</gene>
<evidence type="ECO:0000256" key="3">
    <source>
        <dbReference type="ARBA" id="ARBA00001941"/>
    </source>
</evidence>
<dbReference type="EMBL" id="JACIDS010000003">
    <property type="protein sequence ID" value="MBB3931434.1"/>
    <property type="molecule type" value="Genomic_DNA"/>
</dbReference>
<sequence>MSPLASHRPIIAPSILTADYAHLAREVRAVHDAGAEWLHLDVMDGVFVPNISFGADVVRKLRPHSAAVFDLHLMVLDPAAMIPSIVAAGADRITIHVEGTIHLHRIIGQIHDAGLKAGVAINPGTPVAALEAVTDIVDQVLVMSVNPGFGGQSFIASSLDKVAALRERRGARQYLICVDGGVKPDNAAALVEAGADMLVAGSAVFQGAGTYAENIAALRG</sequence>
<accession>A0A840APW8</accession>
<protein>
    <recommendedName>
        <fullName evidence="7 10">Ribulose-phosphate 3-epimerase</fullName>
        <ecNumber evidence="7 10">5.1.3.1</ecNumber>
    </recommendedName>
</protein>
<dbReference type="Gene3D" id="3.20.20.70">
    <property type="entry name" value="Aldolase class I"/>
    <property type="match status" value="1"/>
</dbReference>
<dbReference type="FunFam" id="3.20.20.70:FF:000004">
    <property type="entry name" value="Ribulose-phosphate 3-epimerase"/>
    <property type="match status" value="1"/>
</dbReference>
<evidence type="ECO:0000256" key="14">
    <source>
        <dbReference type="PIRSR" id="PIRSR001461-3"/>
    </source>
</evidence>
<dbReference type="HAMAP" id="MF_02227">
    <property type="entry name" value="RPE"/>
    <property type="match status" value="1"/>
</dbReference>
<feature type="active site" description="Proton donor" evidence="10 12">
    <location>
        <position position="179"/>
    </location>
</feature>
<evidence type="ECO:0000256" key="9">
    <source>
        <dbReference type="ARBA" id="ARBA00023235"/>
    </source>
</evidence>
<evidence type="ECO:0000313" key="16">
    <source>
        <dbReference type="Proteomes" id="UP000553963"/>
    </source>
</evidence>
<keyword evidence="13" id="KW-0170">Cobalt</keyword>
<feature type="binding site" evidence="10 13">
    <location>
        <position position="39"/>
    </location>
    <ligand>
        <name>a divalent metal cation</name>
        <dbReference type="ChEBI" id="CHEBI:60240"/>
    </ligand>
</feature>
<dbReference type="Proteomes" id="UP000553963">
    <property type="component" value="Unassembled WGS sequence"/>
</dbReference>
<keyword evidence="13" id="KW-0464">Manganese</keyword>
<keyword evidence="8 10" id="KW-0479">Metal-binding</keyword>
<dbReference type="InterPro" id="IPR011060">
    <property type="entry name" value="RibuloseP-bd_barrel"/>
</dbReference>
<comment type="cofactor">
    <cofactor evidence="5">
        <name>Fe(2+)</name>
        <dbReference type="ChEBI" id="CHEBI:29033"/>
    </cofactor>
</comment>
<dbReference type="EC" id="5.1.3.1" evidence="7 10"/>
<feature type="binding site" evidence="10 13">
    <location>
        <position position="72"/>
    </location>
    <ligand>
        <name>a divalent metal cation</name>
        <dbReference type="ChEBI" id="CHEBI:60240"/>
    </ligand>
</feature>
<feature type="binding site" evidence="10">
    <location>
        <begin position="179"/>
        <end position="181"/>
    </location>
    <ligand>
        <name>substrate</name>
    </ligand>
</feature>
<comment type="function">
    <text evidence="10">Catalyzes the reversible epimerization of D-ribulose 5-phosphate to D-xylulose 5-phosphate.</text>
</comment>
<dbReference type="GO" id="GO:0004750">
    <property type="term" value="F:D-ribulose-phosphate 3-epimerase activity"/>
    <property type="evidence" value="ECO:0007669"/>
    <property type="project" value="UniProtKB-UniRule"/>
</dbReference>
<comment type="cofactor">
    <cofactor evidence="10 13">
        <name>a divalent metal cation</name>
        <dbReference type="ChEBI" id="CHEBI:60240"/>
    </cofactor>
    <text evidence="10 13">Binds 1 divalent metal cation per subunit.</text>
</comment>
<dbReference type="PIRSF" id="PIRSF001461">
    <property type="entry name" value="RPE"/>
    <property type="match status" value="1"/>
</dbReference>
<feature type="binding site" evidence="10 14">
    <location>
        <position position="72"/>
    </location>
    <ligand>
        <name>substrate</name>
    </ligand>
</feature>
<dbReference type="Pfam" id="PF00834">
    <property type="entry name" value="Ribul_P_3_epim"/>
    <property type="match status" value="1"/>
</dbReference>
<dbReference type="GO" id="GO:0019323">
    <property type="term" value="P:pentose catabolic process"/>
    <property type="evidence" value="ECO:0007669"/>
    <property type="project" value="UniProtKB-UniRule"/>
</dbReference>
<dbReference type="InterPro" id="IPR026019">
    <property type="entry name" value="Ribul_P_3_epim"/>
</dbReference>